<dbReference type="InterPro" id="IPR010839">
    <property type="entry name" value="AtuA_N"/>
</dbReference>
<gene>
    <name evidence="3" type="ORF">LTR69_006275</name>
</gene>
<dbReference type="InterPro" id="IPR025496">
    <property type="entry name" value="DUF4387"/>
</dbReference>
<dbReference type="Pfam" id="PF07287">
    <property type="entry name" value="AtuA"/>
    <property type="match status" value="1"/>
</dbReference>
<reference evidence="3 4" key="1">
    <citation type="submission" date="2023-08" db="EMBL/GenBank/DDBJ databases">
        <title>Black Yeasts Isolated from many extreme environments.</title>
        <authorList>
            <person name="Coleine C."/>
            <person name="Stajich J.E."/>
            <person name="Selbmann L."/>
        </authorList>
    </citation>
    <scope>NUCLEOTIDE SEQUENCE [LARGE SCALE GENOMIC DNA]</scope>
    <source>
        <strain evidence="3 4">CCFEE 6328</strain>
    </source>
</reference>
<evidence type="ECO:0000313" key="3">
    <source>
        <dbReference type="EMBL" id="KAK5058988.1"/>
    </source>
</evidence>
<dbReference type="Proteomes" id="UP001345691">
    <property type="component" value="Unassembled WGS sequence"/>
</dbReference>
<evidence type="ECO:0008006" key="5">
    <source>
        <dbReference type="Google" id="ProtNLM"/>
    </source>
</evidence>
<sequence>MSPGRTRNELKIFTPVGQFGQGWNSGVFWDTVESGVDAIIADAGSTDSGPGRLALGKTAASMAGYRQDFGDLVKACHTHGVRCLIGSAGGSGSNASVDMSTQLIKEITEQNGYRPMKVISIYAEISKDHALQKLEDGLVSPCGQGVPKLIDSDIHSATKIVAQMGLEPYLKAMNENPDFDIIIGGRAYDPAPYAAFCMHHGFEDLGINYAMGKIMECGAQCAIPKSRECLAIVHHDSFDLIPLQPGARCTPISVAAHLLYEKSRPDILQGPGGELHTRDMTYEQIDERTVRVRGPKFVPQPEGEYTLKLEAARVSGYQSTFIGAFRDPILISQLDTWLPAVKATVKNRMSTGYEYETKIITYGINGVMGSLEPDKTLPKEVCVVVQCRAPTQEQANEVANRTKMGLTHAPYPGQLATAGNFAWPITPCETPLGPVPEFCIYHLIHQADPIGLFPIKVEQFQGSNTFVDTPRKYRPNLQMKQHTHSGVSTDEKTVVKADAAVAFVKTPAKQLGQPRKYYLRPEPPAGTCYLGDVASVLRSKIAGPYEVTFDIMFPDDDTYNKVKDSKRLSAEVVAKLYNIPESDIIAALWWDPARAFKATIPRYRASAGFEETDTHGSQQHVPLLYLSLPWGRDE</sequence>
<evidence type="ECO:0000313" key="4">
    <source>
        <dbReference type="Proteomes" id="UP001345691"/>
    </source>
</evidence>
<feature type="domain" description="DUF4387" evidence="2">
    <location>
        <begin position="530"/>
        <end position="626"/>
    </location>
</feature>
<comment type="caution">
    <text evidence="3">The sequence shown here is derived from an EMBL/GenBank/DDBJ whole genome shotgun (WGS) entry which is preliminary data.</text>
</comment>
<dbReference type="EMBL" id="JAVRRF010000013">
    <property type="protein sequence ID" value="KAK5058988.1"/>
    <property type="molecule type" value="Genomic_DNA"/>
</dbReference>
<name>A0ABR0J8N3_9EURO</name>
<accession>A0ABR0J8N3</accession>
<proteinExistence type="predicted"/>
<evidence type="ECO:0000259" key="2">
    <source>
        <dbReference type="Pfam" id="PF14330"/>
    </source>
</evidence>
<organism evidence="3 4">
    <name type="scientific">Exophiala sideris</name>
    <dbReference type="NCBI Taxonomy" id="1016849"/>
    <lineage>
        <taxon>Eukaryota</taxon>
        <taxon>Fungi</taxon>
        <taxon>Dikarya</taxon>
        <taxon>Ascomycota</taxon>
        <taxon>Pezizomycotina</taxon>
        <taxon>Eurotiomycetes</taxon>
        <taxon>Chaetothyriomycetidae</taxon>
        <taxon>Chaetothyriales</taxon>
        <taxon>Herpotrichiellaceae</taxon>
        <taxon>Exophiala</taxon>
    </lineage>
</organism>
<feature type="domain" description="Acyclic terpene utilisation N-terminal" evidence="1">
    <location>
        <begin position="36"/>
        <end position="413"/>
    </location>
</feature>
<evidence type="ECO:0000259" key="1">
    <source>
        <dbReference type="Pfam" id="PF07287"/>
    </source>
</evidence>
<keyword evidence="4" id="KW-1185">Reference proteome</keyword>
<dbReference type="Pfam" id="PF14330">
    <property type="entry name" value="DUF4387"/>
    <property type="match status" value="1"/>
</dbReference>
<protein>
    <recommendedName>
        <fullName evidence="5">Caib baif family enzyme</fullName>
    </recommendedName>
</protein>